<evidence type="ECO:0000256" key="3">
    <source>
        <dbReference type="ARBA" id="ARBA00022840"/>
    </source>
</evidence>
<evidence type="ECO:0000259" key="5">
    <source>
        <dbReference type="Pfam" id="PF08245"/>
    </source>
</evidence>
<gene>
    <name evidence="6" type="ORF">KY465_00285</name>
</gene>
<dbReference type="Pfam" id="PF02875">
    <property type="entry name" value="Mur_ligase_C"/>
    <property type="match status" value="1"/>
</dbReference>
<dbReference type="RefSeq" id="WP_219157142.1">
    <property type="nucleotide sequence ID" value="NZ_JAHWQX010000001.1"/>
</dbReference>
<evidence type="ECO:0000256" key="2">
    <source>
        <dbReference type="ARBA" id="ARBA00022741"/>
    </source>
</evidence>
<dbReference type="PANTHER" id="PTHR43024:SF1">
    <property type="entry name" value="UDP-N-ACETYLMURAMOYL-TRIPEPTIDE--D-ALANYL-D-ALANINE LIGASE"/>
    <property type="match status" value="1"/>
</dbReference>
<organism evidence="6 7">
    <name type="scientific">Pseudohoeflea coraliihabitans</name>
    <dbReference type="NCBI Taxonomy" id="2860393"/>
    <lineage>
        <taxon>Bacteria</taxon>
        <taxon>Pseudomonadati</taxon>
        <taxon>Pseudomonadota</taxon>
        <taxon>Alphaproteobacteria</taxon>
        <taxon>Hyphomicrobiales</taxon>
        <taxon>Rhizobiaceae</taxon>
        <taxon>Pseudohoeflea</taxon>
    </lineage>
</organism>
<keyword evidence="2" id="KW-0547">Nucleotide-binding</keyword>
<feature type="domain" description="Mur ligase central" evidence="5">
    <location>
        <begin position="42"/>
        <end position="228"/>
    </location>
</feature>
<dbReference type="GO" id="GO:0016874">
    <property type="term" value="F:ligase activity"/>
    <property type="evidence" value="ECO:0007669"/>
    <property type="project" value="UniProtKB-KW"/>
</dbReference>
<sequence length="443" mass="48965">MTVPIQSFSDLRRALVKSAEQRVRREAARWKRARSKAKFVCVTGSSGKSTTSTLLAHILNLHRPTASQTISNTFPWLQRAVRKLPADLAFAVFETGIAKKGDMDPITGLLQPDMAIVTLVTNEHYSSFRGRQGVAEEKGKLVAAVRPGGCAILNADDDQVIAMAALTEQKVITFSRHKAEADYLILPRRPGPEGLTLEIKGHGRNLELQTGFLAEHFWVPTAAAAIAALELGVPDELVVEGVATFPGLFGRFYMMSTRRGPQFILDTTKAPWDTLITAIESFGRLDSPRRKRIILGHIADYRGNPRPKYREACQVALRNADEVVLVGDNQRHAQVSEEVTAAGAFKAIRSVGETAEYLRRTATPDDLIFLKSSSNLHLERLALDWDHSVRCWEQECGMAGSCKGCGLFSHPFSEHPQLRKAKKRLSVPAVLSRLSIAQQRPRS</sequence>
<keyword evidence="3" id="KW-0067">ATP-binding</keyword>
<dbReference type="InterPro" id="IPR051046">
    <property type="entry name" value="MurCDEF_CellWall_CoF430Synth"/>
</dbReference>
<evidence type="ECO:0000313" key="6">
    <source>
        <dbReference type="EMBL" id="MBW3095708.1"/>
    </source>
</evidence>
<dbReference type="Pfam" id="PF08245">
    <property type="entry name" value="Mur_ligase_M"/>
    <property type="match status" value="1"/>
</dbReference>
<dbReference type="PANTHER" id="PTHR43024">
    <property type="entry name" value="UDP-N-ACETYLMURAMOYL-TRIPEPTIDE--D-ALANYL-D-ALANINE LIGASE"/>
    <property type="match status" value="1"/>
</dbReference>
<name>A0ABS6WIC5_9HYPH</name>
<accession>A0ABS6WIC5</accession>
<proteinExistence type="predicted"/>
<dbReference type="EMBL" id="JAHWQX010000001">
    <property type="protein sequence ID" value="MBW3095708.1"/>
    <property type="molecule type" value="Genomic_DNA"/>
</dbReference>
<feature type="domain" description="Mur ligase C-terminal" evidence="4">
    <location>
        <begin position="250"/>
        <end position="373"/>
    </location>
</feature>
<dbReference type="InterPro" id="IPR004101">
    <property type="entry name" value="Mur_ligase_C"/>
</dbReference>
<keyword evidence="7" id="KW-1185">Reference proteome</keyword>
<evidence type="ECO:0000313" key="7">
    <source>
        <dbReference type="Proteomes" id="UP001430804"/>
    </source>
</evidence>
<evidence type="ECO:0000259" key="4">
    <source>
        <dbReference type="Pfam" id="PF02875"/>
    </source>
</evidence>
<comment type="caution">
    <text evidence="6">The sequence shown here is derived from an EMBL/GenBank/DDBJ whole genome shotgun (WGS) entry which is preliminary data.</text>
</comment>
<protein>
    <submittedName>
        <fullName evidence="6">UDP-N-acetylmuramoyl-tripeptide--D-alanyl-D-alanine ligase</fullName>
    </submittedName>
</protein>
<dbReference type="Proteomes" id="UP001430804">
    <property type="component" value="Unassembled WGS sequence"/>
</dbReference>
<keyword evidence="1 6" id="KW-0436">Ligase</keyword>
<reference evidence="6" key="1">
    <citation type="submission" date="2021-07" db="EMBL/GenBank/DDBJ databases">
        <title>Pseudohoeflea marina sp. nov. a polyhydroxyalcanoate-producing bacterium.</title>
        <authorList>
            <person name="Zheng W."/>
            <person name="Yu S."/>
            <person name="Huang Y."/>
        </authorList>
    </citation>
    <scope>NUCLEOTIDE SEQUENCE</scope>
    <source>
        <strain evidence="6">DP4N28-3</strain>
    </source>
</reference>
<evidence type="ECO:0000256" key="1">
    <source>
        <dbReference type="ARBA" id="ARBA00022598"/>
    </source>
</evidence>
<dbReference type="InterPro" id="IPR013221">
    <property type="entry name" value="Mur_ligase_cen"/>
</dbReference>